<dbReference type="SUPFAM" id="SSF109604">
    <property type="entry name" value="HD-domain/PDEase-like"/>
    <property type="match status" value="1"/>
</dbReference>
<dbReference type="RefSeq" id="WP_145975993.1">
    <property type="nucleotide sequence ID" value="NZ_LT607756.1"/>
</dbReference>
<keyword evidence="3" id="KW-1185">Reference proteome</keyword>
<gene>
    <name evidence="2" type="ORF">MCBB_0418</name>
</gene>
<dbReference type="InterPro" id="IPR006675">
    <property type="entry name" value="HDIG_dom"/>
</dbReference>
<reference evidence="2 3" key="1">
    <citation type="submission" date="2016-08" db="EMBL/GenBank/DDBJ databases">
        <authorList>
            <person name="Seilhamer J.J."/>
        </authorList>
    </citation>
    <scope>NUCLEOTIDE SEQUENCE [LARGE SCALE GENOMIC DNA]</scope>
    <source>
        <strain evidence="2">Buetzberg</strain>
    </source>
</reference>
<protein>
    <recommendedName>
        <fullName evidence="1">HD/PDEase domain-containing protein</fullName>
    </recommendedName>
</protein>
<dbReference type="NCBIfam" id="TIGR00277">
    <property type="entry name" value="HDIG"/>
    <property type="match status" value="1"/>
</dbReference>
<dbReference type="InterPro" id="IPR004454">
    <property type="entry name" value="HD-related"/>
</dbReference>
<dbReference type="KEGG" id="mcub:MCBB_0418"/>
<dbReference type="InterPro" id="IPR006674">
    <property type="entry name" value="HD_domain"/>
</dbReference>
<evidence type="ECO:0000259" key="1">
    <source>
        <dbReference type="SMART" id="SM00471"/>
    </source>
</evidence>
<proteinExistence type="predicted"/>
<dbReference type="AlphaFoldDB" id="A0A1D3L046"/>
<organism evidence="2 3">
    <name type="scientific">Methanobacterium congolense</name>
    <dbReference type="NCBI Taxonomy" id="118062"/>
    <lineage>
        <taxon>Archaea</taxon>
        <taxon>Methanobacteriati</taxon>
        <taxon>Methanobacteriota</taxon>
        <taxon>Methanomada group</taxon>
        <taxon>Methanobacteria</taxon>
        <taxon>Methanobacteriales</taxon>
        <taxon>Methanobacteriaceae</taxon>
        <taxon>Methanobacterium</taxon>
    </lineage>
</organism>
<dbReference type="PATRIC" id="fig|129848.4.peg.420"/>
<evidence type="ECO:0000313" key="3">
    <source>
        <dbReference type="Proteomes" id="UP000094707"/>
    </source>
</evidence>
<evidence type="ECO:0000313" key="2">
    <source>
        <dbReference type="EMBL" id="SCG84997.1"/>
    </source>
</evidence>
<dbReference type="Proteomes" id="UP000094707">
    <property type="component" value="Chromosome I"/>
</dbReference>
<dbReference type="SMART" id="SM00471">
    <property type="entry name" value="HDc"/>
    <property type="match status" value="1"/>
</dbReference>
<dbReference type="CDD" id="cd00077">
    <property type="entry name" value="HDc"/>
    <property type="match status" value="1"/>
</dbReference>
<dbReference type="NCBIfam" id="TIGR00295">
    <property type="entry name" value="TIGR00295 family protein"/>
    <property type="match status" value="1"/>
</dbReference>
<dbReference type="InterPro" id="IPR003607">
    <property type="entry name" value="HD/PDEase_dom"/>
</dbReference>
<name>A0A1D3L046_9EURY</name>
<sequence>MNSNLILENLNDLKLPSHVIEHCKTVSRKALQLSSNFNHVNVDLIEEGALLHDIGRSKTHSIFHGVVGAEILRKNGYPIEVQKIAERHIGAGIPRLEAEALGLPSKDYIPLTLEEKIVAHADNLVHGTEEVGIEFVLKKWEKRIGSDHPSIPRILKLHEEIVGSTDLNE</sequence>
<accession>A0A1D3L046</accession>
<dbReference type="EMBL" id="LT607756">
    <property type="protein sequence ID" value="SCG84997.1"/>
    <property type="molecule type" value="Genomic_DNA"/>
</dbReference>
<dbReference type="STRING" id="118062.MCBB_0418"/>
<feature type="domain" description="HD/PDEase" evidence="1">
    <location>
        <begin position="15"/>
        <end position="136"/>
    </location>
</feature>
<dbReference type="OrthoDB" id="52832at2157"/>
<dbReference type="Gene3D" id="1.10.3210.10">
    <property type="entry name" value="Hypothetical protein af1432"/>
    <property type="match status" value="1"/>
</dbReference>
<dbReference type="Pfam" id="PF01966">
    <property type="entry name" value="HD"/>
    <property type="match status" value="1"/>
</dbReference>
<dbReference type="GeneID" id="30411278"/>
<dbReference type="PANTHER" id="PTHR38659">
    <property type="entry name" value="METAL-DEPENDENT PHOSPHOHYDROLASE"/>
    <property type="match status" value="1"/>
</dbReference>
<dbReference type="PANTHER" id="PTHR38659:SF2">
    <property type="entry name" value="HDIG DOMAIN PROTEIN"/>
    <property type="match status" value="1"/>
</dbReference>